<dbReference type="InterPro" id="IPR016163">
    <property type="entry name" value="Ald_DH_C"/>
</dbReference>
<organism evidence="6 7">
    <name type="scientific">Phyllobacterium sophorae</name>
    <dbReference type="NCBI Taxonomy" id="1520277"/>
    <lineage>
        <taxon>Bacteria</taxon>
        <taxon>Pseudomonadati</taxon>
        <taxon>Pseudomonadota</taxon>
        <taxon>Alphaproteobacteria</taxon>
        <taxon>Hyphomicrobiales</taxon>
        <taxon>Phyllobacteriaceae</taxon>
        <taxon>Phyllobacterium</taxon>
    </lineage>
</organism>
<dbReference type="OrthoDB" id="9812625at2"/>
<dbReference type="Proteomes" id="UP000241764">
    <property type="component" value="Unassembled WGS sequence"/>
</dbReference>
<gene>
    <name evidence="6" type="ORF">CU103_24830</name>
</gene>
<feature type="domain" description="Aldehyde dehydrogenase" evidence="5">
    <location>
        <begin position="11"/>
        <end position="468"/>
    </location>
</feature>
<reference evidence="7" key="1">
    <citation type="submission" date="2017-11" db="EMBL/GenBank/DDBJ databases">
        <authorList>
            <person name="Kuznetsova I."/>
            <person name="Sazanova A."/>
            <person name="Chirak E."/>
            <person name="Safronova V."/>
            <person name="Willems A."/>
        </authorList>
    </citation>
    <scope>NUCLEOTIDE SEQUENCE [LARGE SCALE GENOMIC DNA]</scope>
    <source>
        <strain evidence="7">CCBAU 03422</strain>
    </source>
</reference>
<dbReference type="PROSITE" id="PS00687">
    <property type="entry name" value="ALDEHYDE_DEHYDR_GLU"/>
    <property type="match status" value="1"/>
</dbReference>
<dbReference type="Pfam" id="PF00171">
    <property type="entry name" value="Aldedh"/>
    <property type="match status" value="1"/>
</dbReference>
<evidence type="ECO:0000256" key="2">
    <source>
        <dbReference type="ARBA" id="ARBA00023002"/>
    </source>
</evidence>
<comment type="caution">
    <text evidence="6">The sequence shown here is derived from an EMBL/GenBank/DDBJ whole genome shotgun (WGS) entry which is preliminary data.</text>
</comment>
<dbReference type="PANTHER" id="PTHR11699">
    <property type="entry name" value="ALDEHYDE DEHYDROGENASE-RELATED"/>
    <property type="match status" value="1"/>
</dbReference>
<feature type="active site" evidence="3">
    <location>
        <position position="246"/>
    </location>
</feature>
<dbReference type="SUPFAM" id="SSF53720">
    <property type="entry name" value="ALDH-like"/>
    <property type="match status" value="1"/>
</dbReference>
<dbReference type="FunFam" id="3.40.605.10:FF:000007">
    <property type="entry name" value="NAD/NADP-dependent betaine aldehyde dehydrogenase"/>
    <property type="match status" value="1"/>
</dbReference>
<name>A0A2P7B2W2_9HYPH</name>
<evidence type="ECO:0000256" key="4">
    <source>
        <dbReference type="RuleBase" id="RU003345"/>
    </source>
</evidence>
<dbReference type="InterPro" id="IPR016162">
    <property type="entry name" value="Ald_DH_N"/>
</dbReference>
<evidence type="ECO:0000256" key="1">
    <source>
        <dbReference type="ARBA" id="ARBA00009986"/>
    </source>
</evidence>
<dbReference type="InterPro" id="IPR029510">
    <property type="entry name" value="Ald_DH_CS_GLU"/>
</dbReference>
<keyword evidence="7" id="KW-1185">Reference proteome</keyword>
<proteinExistence type="inferred from homology"/>
<dbReference type="Gene3D" id="3.40.309.10">
    <property type="entry name" value="Aldehyde Dehydrogenase, Chain A, domain 2"/>
    <property type="match status" value="1"/>
</dbReference>
<dbReference type="FunFam" id="3.40.309.10:FF:000009">
    <property type="entry name" value="Aldehyde dehydrogenase A"/>
    <property type="match status" value="1"/>
</dbReference>
<dbReference type="GO" id="GO:0019145">
    <property type="term" value="F:aminobutyraldehyde dehydrogenase (NAD+) activity"/>
    <property type="evidence" value="ECO:0007669"/>
    <property type="project" value="UniProtKB-EC"/>
</dbReference>
<dbReference type="EC" id="1.2.1.19" evidence="6"/>
<protein>
    <submittedName>
        <fullName evidence="6">Gamma-aminobutyraldehyde dehydrogenase</fullName>
        <ecNumber evidence="6">1.2.1.19</ecNumber>
    </submittedName>
</protein>
<evidence type="ECO:0000256" key="3">
    <source>
        <dbReference type="PROSITE-ProRule" id="PRU10007"/>
    </source>
</evidence>
<dbReference type="NCBIfam" id="NF010000">
    <property type="entry name" value="PRK13473.1"/>
    <property type="match status" value="1"/>
</dbReference>
<comment type="similarity">
    <text evidence="1 4">Belongs to the aldehyde dehydrogenase family.</text>
</comment>
<evidence type="ECO:0000259" key="5">
    <source>
        <dbReference type="Pfam" id="PF00171"/>
    </source>
</evidence>
<dbReference type="Gene3D" id="3.40.605.10">
    <property type="entry name" value="Aldehyde Dehydrogenase, Chain A, domain 1"/>
    <property type="match status" value="1"/>
</dbReference>
<sequence length="473" mass="50544">MQTNLFINGEFVSGEGEPLPILDPATRTEIVTINEATNDQVDAAVRAAAAAFDRFSRTTPAERSSLLLKMADVLETHSQELAELESLDVGKPWPSAHDDEMPLTIDAFRFFAGAARTMMGPVAGEYVSGYTSMIRREAVGPVAAITPWNYPLMMASWKIAAAIAAGCTIVLKPSEITPLSTLKTAELFADLLPKGVFNVVHGRGASIGDRLMNAPEIEAIAVTGSPATGMAAMRAASQQIRHVHLELGGKSPVIVFDDADVEAVAQTIRYGSFFNAGQDCAQPCRIIAQDGIYNALVAEIARQVAEIKVGAQKAEGTQMGPVVSANQLERVAGFVDRARETCEVVVGGERPDGPGFFYKPTVIANVNHDCEIAANEVFGPVITISRFSKVDEALSVANAGRYGLASSVWTRDIGRAMDVTSRLRYGFTWVNTHGVATPEMPWAAMKGSGTGCDMSIHALDAYTSVRHVMVSHG</sequence>
<keyword evidence="2 4" id="KW-0560">Oxidoreductase</keyword>
<dbReference type="RefSeq" id="WP_106666713.1">
    <property type="nucleotide sequence ID" value="NZ_PGGM01000015.1"/>
</dbReference>
<accession>A0A2P7B2W2</accession>
<dbReference type="InterPro" id="IPR015590">
    <property type="entry name" value="Aldehyde_DH_dom"/>
</dbReference>
<evidence type="ECO:0000313" key="6">
    <source>
        <dbReference type="EMBL" id="PSH60804.1"/>
    </source>
</evidence>
<dbReference type="EMBL" id="PGGM01000015">
    <property type="protein sequence ID" value="PSH60804.1"/>
    <property type="molecule type" value="Genomic_DNA"/>
</dbReference>
<dbReference type="InterPro" id="IPR016161">
    <property type="entry name" value="Ald_DH/histidinol_DH"/>
</dbReference>
<dbReference type="AlphaFoldDB" id="A0A2P7B2W2"/>
<evidence type="ECO:0000313" key="7">
    <source>
        <dbReference type="Proteomes" id="UP000241764"/>
    </source>
</evidence>